<evidence type="ECO:0000313" key="2">
    <source>
        <dbReference type="EMBL" id="JAG69871.1"/>
    </source>
</evidence>
<gene>
    <name evidence="2" type="primary">Fbxw5_4</name>
    <name evidence="2" type="ORF">g.73566</name>
</gene>
<feature type="compositionally biased region" description="Polar residues" evidence="1">
    <location>
        <begin position="74"/>
        <end position="86"/>
    </location>
</feature>
<organism evidence="2">
    <name type="scientific">Fopius arisanus</name>
    <dbReference type="NCBI Taxonomy" id="64838"/>
    <lineage>
        <taxon>Eukaryota</taxon>
        <taxon>Metazoa</taxon>
        <taxon>Ecdysozoa</taxon>
        <taxon>Arthropoda</taxon>
        <taxon>Hexapoda</taxon>
        <taxon>Insecta</taxon>
        <taxon>Pterygota</taxon>
        <taxon>Neoptera</taxon>
        <taxon>Endopterygota</taxon>
        <taxon>Hymenoptera</taxon>
        <taxon>Apocrita</taxon>
        <taxon>Ichneumonoidea</taxon>
        <taxon>Braconidae</taxon>
        <taxon>Opiinae</taxon>
        <taxon>Fopius</taxon>
    </lineage>
</organism>
<proteinExistence type="predicted"/>
<feature type="region of interest" description="Disordered" evidence="1">
    <location>
        <begin position="38"/>
        <end position="106"/>
    </location>
</feature>
<evidence type="ECO:0000256" key="1">
    <source>
        <dbReference type="SAM" id="MobiDB-lite"/>
    </source>
</evidence>
<feature type="non-terminal residue" evidence="2">
    <location>
        <position position="1"/>
    </location>
</feature>
<sequence>HIKNTMDKIQDKIQGAWKGFHGTGETIRGTFNETVDRAGDQIAGRPAGSVESKSNNPGTAKKGINEFKDGFDKLTSSSNTGGSQEASVEVPEAQQPQGHSVPPKLP</sequence>
<name>A0A0C9QA47_9HYME</name>
<feature type="compositionally biased region" description="Basic and acidic residues" evidence="1">
    <location>
        <begin position="63"/>
        <end position="72"/>
    </location>
</feature>
<protein>
    <submittedName>
        <fullName evidence="2">Fbxw5_4 protein</fullName>
    </submittedName>
</protein>
<accession>A0A0C9QA47</accession>
<dbReference type="EMBL" id="GBYB01000104">
    <property type="protein sequence ID" value="JAG69871.1"/>
    <property type="molecule type" value="Transcribed_RNA"/>
</dbReference>
<reference evidence="2" key="1">
    <citation type="submission" date="2015-01" db="EMBL/GenBank/DDBJ databases">
        <title>Transcriptome Assembly of Fopius arisanus.</title>
        <authorList>
            <person name="Geib S."/>
        </authorList>
    </citation>
    <scope>NUCLEOTIDE SEQUENCE</scope>
</reference>
<dbReference type="AlphaFoldDB" id="A0A0C9QA47"/>
<feature type="non-terminal residue" evidence="2">
    <location>
        <position position="106"/>
    </location>
</feature>